<organism evidence="2">
    <name type="scientific">Schistocephalus solidus</name>
    <name type="common">Tapeworm</name>
    <dbReference type="NCBI Taxonomy" id="70667"/>
    <lineage>
        <taxon>Eukaryota</taxon>
        <taxon>Metazoa</taxon>
        <taxon>Spiralia</taxon>
        <taxon>Lophotrochozoa</taxon>
        <taxon>Platyhelminthes</taxon>
        <taxon>Cestoda</taxon>
        <taxon>Eucestoda</taxon>
        <taxon>Diphyllobothriidea</taxon>
        <taxon>Diphyllobothriidae</taxon>
        <taxon>Schistocephalus</taxon>
    </lineage>
</organism>
<dbReference type="EMBL" id="GEEE01020454">
    <property type="protein sequence ID" value="JAP42771.1"/>
    <property type="molecule type" value="Transcribed_RNA"/>
</dbReference>
<feature type="non-terminal residue" evidence="2">
    <location>
        <position position="1"/>
    </location>
</feature>
<evidence type="ECO:0000256" key="1">
    <source>
        <dbReference type="SAM" id="MobiDB-lite"/>
    </source>
</evidence>
<dbReference type="AlphaFoldDB" id="A0A0X3NSB4"/>
<name>A0A0X3NSB4_SCHSO</name>
<evidence type="ECO:0000313" key="2">
    <source>
        <dbReference type="EMBL" id="JAP42771.1"/>
    </source>
</evidence>
<feature type="region of interest" description="Disordered" evidence="1">
    <location>
        <begin position="19"/>
        <end position="40"/>
    </location>
</feature>
<sequence length="100" mass="11172">NSTHLENTTSSILTITIKNQLKSQDGPGSSATSSTGKENFSRWGLKLELRSSSFDIAHDKVYTQVVWRNARWEGGRHLSAKTRARNRDLNTVSLTPEAEQ</sequence>
<protein>
    <submittedName>
        <fullName evidence="2">Uncharacterized protein</fullName>
    </submittedName>
</protein>
<gene>
    <name evidence="2" type="ORF">TR120410</name>
</gene>
<feature type="compositionally biased region" description="Polar residues" evidence="1">
    <location>
        <begin position="19"/>
        <end position="38"/>
    </location>
</feature>
<reference evidence="2" key="1">
    <citation type="submission" date="2016-01" db="EMBL/GenBank/DDBJ databases">
        <title>Reference transcriptome for the parasite Schistocephalus solidus: insights into the molecular evolution of parasitism.</title>
        <authorList>
            <person name="Hebert F.O."/>
            <person name="Grambauer S."/>
            <person name="Barber I."/>
            <person name="Landry C.R."/>
            <person name="Aubin-Horth N."/>
        </authorList>
    </citation>
    <scope>NUCLEOTIDE SEQUENCE</scope>
</reference>
<proteinExistence type="predicted"/>
<accession>A0A0X3NSB4</accession>